<evidence type="ECO:0000313" key="2">
    <source>
        <dbReference type="EMBL" id="KAF1836782.1"/>
    </source>
</evidence>
<organism evidence="2 3">
    <name type="scientific">Decorospora gaudefroyi</name>
    <dbReference type="NCBI Taxonomy" id="184978"/>
    <lineage>
        <taxon>Eukaryota</taxon>
        <taxon>Fungi</taxon>
        <taxon>Dikarya</taxon>
        <taxon>Ascomycota</taxon>
        <taxon>Pezizomycotina</taxon>
        <taxon>Dothideomycetes</taxon>
        <taxon>Pleosporomycetidae</taxon>
        <taxon>Pleosporales</taxon>
        <taxon>Pleosporineae</taxon>
        <taxon>Pleosporaceae</taxon>
        <taxon>Decorospora</taxon>
    </lineage>
</organism>
<evidence type="ECO:0000256" key="1">
    <source>
        <dbReference type="SAM" id="MobiDB-lite"/>
    </source>
</evidence>
<proteinExistence type="predicted"/>
<feature type="region of interest" description="Disordered" evidence="1">
    <location>
        <begin position="71"/>
        <end position="121"/>
    </location>
</feature>
<gene>
    <name evidence="2" type="ORF">BDW02DRAFT_208253</name>
</gene>
<protein>
    <submittedName>
        <fullName evidence="2">Uncharacterized protein</fullName>
    </submittedName>
</protein>
<evidence type="ECO:0000313" key="3">
    <source>
        <dbReference type="Proteomes" id="UP000800040"/>
    </source>
</evidence>
<sequence>MMPLPPDLIQHAVIGILIQEHPFKGVYSAFSSSMPLHGAPPNPNLDHIALYLPENIPPSPSTLSISLANAASHRDPTRALRPTSPPEDEPHAFFPVRGLDDASSPSQCSISAHGPRNPNRHLVKRPLQCGGVAQYTPFNHRICARPTSAEGKKKDFEGLLKWRLCGFIRLQRRRRKHCEKMLNECLRCFALA</sequence>
<keyword evidence="3" id="KW-1185">Reference proteome</keyword>
<dbReference type="Proteomes" id="UP000800040">
    <property type="component" value="Unassembled WGS sequence"/>
</dbReference>
<reference evidence="2" key="1">
    <citation type="submission" date="2020-01" db="EMBL/GenBank/DDBJ databases">
        <authorList>
            <consortium name="DOE Joint Genome Institute"/>
            <person name="Haridas S."/>
            <person name="Albert R."/>
            <person name="Binder M."/>
            <person name="Bloem J."/>
            <person name="Labutti K."/>
            <person name="Salamov A."/>
            <person name="Andreopoulos B."/>
            <person name="Baker S.E."/>
            <person name="Barry K."/>
            <person name="Bills G."/>
            <person name="Bluhm B.H."/>
            <person name="Cannon C."/>
            <person name="Castanera R."/>
            <person name="Culley D.E."/>
            <person name="Daum C."/>
            <person name="Ezra D."/>
            <person name="Gonzalez J.B."/>
            <person name="Henrissat B."/>
            <person name="Kuo A."/>
            <person name="Liang C."/>
            <person name="Lipzen A."/>
            <person name="Lutzoni F."/>
            <person name="Magnuson J."/>
            <person name="Mondo S."/>
            <person name="Nolan M."/>
            <person name="Ohm R."/>
            <person name="Pangilinan J."/>
            <person name="Park H.-J."/>
            <person name="Ramirez L."/>
            <person name="Alfaro M."/>
            <person name="Sun H."/>
            <person name="Tritt A."/>
            <person name="Yoshinaga Y."/>
            <person name="Zwiers L.-H."/>
            <person name="Turgeon B.G."/>
            <person name="Goodwin S.B."/>
            <person name="Spatafora J.W."/>
            <person name="Crous P.W."/>
            <person name="Grigoriev I.V."/>
        </authorList>
    </citation>
    <scope>NUCLEOTIDE SEQUENCE</scope>
    <source>
        <strain evidence="2">P77</strain>
    </source>
</reference>
<dbReference type="EMBL" id="ML975269">
    <property type="protein sequence ID" value="KAF1836782.1"/>
    <property type="molecule type" value="Genomic_DNA"/>
</dbReference>
<dbReference type="AlphaFoldDB" id="A0A6A5KLY6"/>
<name>A0A6A5KLY6_9PLEO</name>
<accession>A0A6A5KLY6</accession>